<dbReference type="GO" id="GO:0004521">
    <property type="term" value="F:RNA endonuclease activity"/>
    <property type="evidence" value="ECO:0007669"/>
    <property type="project" value="TreeGrafter"/>
</dbReference>
<evidence type="ECO:0000313" key="4">
    <source>
        <dbReference type="EMBL" id="PIE34582.1"/>
    </source>
</evidence>
<dbReference type="GO" id="GO:0016787">
    <property type="term" value="F:hydrolase activity"/>
    <property type="evidence" value="ECO:0007669"/>
    <property type="project" value="UniProtKB-KW"/>
</dbReference>
<dbReference type="InterPro" id="IPR001279">
    <property type="entry name" value="Metallo-B-lactamas"/>
</dbReference>
<dbReference type="InterPro" id="IPR022712">
    <property type="entry name" value="Beta_Casp"/>
</dbReference>
<dbReference type="SUPFAM" id="SSF56281">
    <property type="entry name" value="Metallo-hydrolase/oxidoreductase"/>
    <property type="match status" value="1"/>
</dbReference>
<dbReference type="Proteomes" id="UP000230821">
    <property type="component" value="Unassembled WGS sequence"/>
</dbReference>
<reference evidence="4 5" key="1">
    <citation type="submission" date="2017-10" db="EMBL/GenBank/DDBJ databases">
        <title>Novel microbial diversity and functional potential in the marine mammal oral microbiome.</title>
        <authorList>
            <person name="Dudek N.K."/>
            <person name="Sun C.L."/>
            <person name="Burstein D."/>
            <person name="Kantor R.S."/>
            <person name="Aliaga Goltsman D.S."/>
            <person name="Bik E.M."/>
            <person name="Thomas B.C."/>
            <person name="Banfield J.F."/>
            <person name="Relman D.A."/>
        </authorList>
    </citation>
    <scope>NUCLEOTIDE SEQUENCE [LARGE SCALE GENOMIC DNA]</scope>
    <source>
        <strain evidence="4">DOLJORAL78_47_16</strain>
    </source>
</reference>
<dbReference type="SMART" id="SM01027">
    <property type="entry name" value="Beta-Casp"/>
    <property type="match status" value="1"/>
</dbReference>
<evidence type="ECO:0000256" key="1">
    <source>
        <dbReference type="ARBA" id="ARBA00022801"/>
    </source>
</evidence>
<dbReference type="CDD" id="cd16295">
    <property type="entry name" value="TTHA0252-CPSF-like_MBL-fold"/>
    <property type="match status" value="1"/>
</dbReference>
<proteinExistence type="predicted"/>
<evidence type="ECO:0000259" key="3">
    <source>
        <dbReference type="SMART" id="SM01027"/>
    </source>
</evidence>
<dbReference type="Pfam" id="PF10996">
    <property type="entry name" value="Beta-Casp"/>
    <property type="match status" value="1"/>
</dbReference>
<dbReference type="Pfam" id="PF07521">
    <property type="entry name" value="RMMBL"/>
    <property type="match status" value="1"/>
</dbReference>
<accession>A0A2G6KHU4</accession>
<dbReference type="PANTHER" id="PTHR11203">
    <property type="entry name" value="CLEAVAGE AND POLYADENYLATION SPECIFICITY FACTOR FAMILY MEMBER"/>
    <property type="match status" value="1"/>
</dbReference>
<dbReference type="Pfam" id="PF00753">
    <property type="entry name" value="Lactamase_B"/>
    <property type="match status" value="1"/>
</dbReference>
<gene>
    <name evidence="4" type="ORF">CSA56_07260</name>
</gene>
<dbReference type="EMBL" id="PDSK01000082">
    <property type="protein sequence ID" value="PIE34582.1"/>
    <property type="molecule type" value="Genomic_DNA"/>
</dbReference>
<dbReference type="AlphaFoldDB" id="A0A2G6KHU4"/>
<evidence type="ECO:0000259" key="2">
    <source>
        <dbReference type="SMART" id="SM00849"/>
    </source>
</evidence>
<dbReference type="InterPro" id="IPR011108">
    <property type="entry name" value="RMMBL"/>
</dbReference>
<dbReference type="InterPro" id="IPR036866">
    <property type="entry name" value="RibonucZ/Hydroxyglut_hydro"/>
</dbReference>
<feature type="domain" description="Beta-Casp" evidence="3">
    <location>
        <begin position="234"/>
        <end position="370"/>
    </location>
</feature>
<dbReference type="SMART" id="SM00849">
    <property type="entry name" value="Lactamase_B"/>
    <property type="match status" value="1"/>
</dbReference>
<organism evidence="4 5">
    <name type="scientific">candidate division KSB3 bacterium</name>
    <dbReference type="NCBI Taxonomy" id="2044937"/>
    <lineage>
        <taxon>Bacteria</taxon>
        <taxon>candidate division KSB3</taxon>
    </lineage>
</organism>
<feature type="domain" description="Metallo-beta-lactamase" evidence="2">
    <location>
        <begin position="15"/>
        <end position="229"/>
    </location>
</feature>
<dbReference type="InterPro" id="IPR050698">
    <property type="entry name" value="MBL"/>
</dbReference>
<name>A0A2G6KHU4_9BACT</name>
<dbReference type="Gene3D" id="3.40.50.10890">
    <property type="match status" value="1"/>
</dbReference>
<comment type="caution">
    <text evidence="4">The sequence shown here is derived from an EMBL/GenBank/DDBJ whole genome shotgun (WGS) entry which is preliminary data.</text>
</comment>
<protein>
    <submittedName>
        <fullName evidence="4">MBL fold metallo-hydrolase</fullName>
    </submittedName>
</protein>
<keyword evidence="1 4" id="KW-0378">Hydrolase</keyword>
<dbReference type="PANTHER" id="PTHR11203:SF37">
    <property type="entry name" value="INTEGRATOR COMPLEX SUBUNIT 11"/>
    <property type="match status" value="1"/>
</dbReference>
<evidence type="ECO:0000313" key="5">
    <source>
        <dbReference type="Proteomes" id="UP000230821"/>
    </source>
</evidence>
<sequence>MSHKITHLGAEYTVTGSCHLLQVNGLNILIDCGKVQGDDTALPMNEWPVSPSEIHYLFLTHSHIDHIGRVPDLILQGFVGEIILTKATKALMHDMLEDAMGFSDLSEKQQEHVMETLDALSWSFEYDVLYDLKSGVRFQLGQAGHILGSCFIRFEWDDPAYSVVFSGDLGAFDTPILPDPSIPAPCDLLIMESTYGDHCHGSRTERVQRLGKALTRALNDGGKVFIPAFSLGRTQELIYEMDRLFSDPHWRKEFPQLNHAESKIPVFVDSPLGSKITQIYSKLSDFWDIEAQDFLKSGDHPIAFDLLQTVNNYDEHKTLIEMDGPTIILAGSGMCTGGRIVHHLREGLSDPKNDVFFVGYQAQGTPGRAIVRYSQEPDGYVWLKNEKVSIKAEVQVLSGYSAHADQQNLLDWVGAMEKKPGAIKLIHGESAAQYTLGNMLSQRGYTVLK</sequence>
<dbReference type="Gene3D" id="3.60.15.10">
    <property type="entry name" value="Ribonuclease Z/Hydroxyacylglutathione hydrolase-like"/>
    <property type="match status" value="1"/>
</dbReference>